<sequence>MGHRVAPGPTTSDTTVVDAALLSLIRAWQPRYRLVVVAGLVYMWLSLACSVYFLSLTVPSLSSDTWWPHYNVSSYEAYLVDVVNNALVTRKAGFLDVESAAPLEATVPTPAYAQHLIFNELNTVTYAITNLRTLQASWSLRMNTQYCYVDFEKKFEIAHTRLRQARCATKYVANGAVYLEALLRNANWTAFEFAWGHYFNVAVKTSLEATRDGRLWLATTTSARETTSIDQEIAVWENANLTHFTLQWQNRWLTGISETMAIQNALGSNQEVTLKQLPRISGPWTSLTLYWIPYNTMWLMSTLNRSLVFDSANYFGANLSASMPAVSIEAWANFYPTPGNQSAVVQASIGPLPSVDTWFLAAPPSLLAFHQSFVLLLESVLADNIAFQSLYEALPITSEWTPVPSAWARDSPTYYGGNPMCASQPPTLYVQDTVNLDAPCPGNDPSPLTIASTRNALLFATVLYNASMSTTSLCAFDAASSTCSTVVSMLRQLANLIELPTALQVQRDAAILDTASVGAEIVQFATHANNGSWALLRQPLLERSSSWRFYGWLLVHDWILHQRSVVALEGDVGRVTLISTVHPSYGDVASLDRTNAVESASMGVYYLLTYFSGLQCAVGALVTVYALKTRLRVVGRNLFFFHRAVGAVWIGRPFLLLRSMVAIAILSTSQTALHTNARPRFQFAPRSYVATLVLAGDTTWLLYIVLGMTMVHTTYEASVYGPIGSLLAWLGTVLLEVAAPIRTMTRLQRQCSSVNMDFALVCHSGTVYIGNTIRLLELVGVQVLAALAAVAITSRTRQYRRHASSPIVVAGAADAYFRPPSTHEWSMDPASCAMTGLLTLTLRGVAYTFDIKLWLLLQDTRSSTHQRSLRPHRTGITDACAPALTAAAGPGSWAAHGFWAVAGLCFVLGSVVTSVSYMQLANVNLANDLWWATFSLTGAHALYANWLNQQLLLGLTSQVTDLTREDILWPSLFPDASAMIGSSASYGARLQYTQLTVIQDAIQGLRATNGCDAPWIFTAYCYVDVHQRWEMAASAARQRRCATMTTNGAVYLELTLRNIDMSAFLRCWGDAFGTAITNELEQSTEGLAWLEQTLQVGSPPFHVVADEIAYWRRFNMSHYTPQWQNFKRIGITNHYRIMNAFGVLYPFTLQTQPSVYRIPAQTSFKMYWGLANDLVRDKNATTSLLRSSPHYRYANASMESHLISHQTLTTPFNAVFSLVRSLLGPFGTIDVYFVPVPQDVLSIVRSIAAIGRATIATDQTLQAAFFGFATSSAVHPVPAAWLQTRFLNAYGGSFLCSELAQSGDNRVVAGIVNLASFSLVCSSNGIYTQVQPNREYMVLSAILSGITSEANLNLSAICAQDATNAAGCLLYLDQTIRFTRRLLPRVPPALVTRATSLVSALDIQLIQFVANAPSDPLSLLAANIMDPDDTSFHFFGWWFLCDWVLGQRDVLRFTGDVGSLTVLSEYNEPLQQPVAQWQSPRAIASYARSGVLYVSGVLVAVAIGVVLYIIKSRGQFEGGNVFEINRVGAVVWVGRPMLLLRSMTAIALLSTATLELDFSGFLTRFVVPPTPVLTTLLAAGEVTWFSTIVNDVAMVYTRQYTSYYATPNACLIWLMTGTASLLRPVSHSAHIEKACGIGRMDDTVLCDSGILEIGSQSRLLLLLVTVCASSLLTYLVARYFVESPASNVVASRYLYAGARYLFVSAPWVQNETYYLDRASALPTGILTYQSSCDEIVALDVKGWRVVRLPLHTTSLPPESWLAARAQYALPLTD</sequence>
<name>A0A067BW48_SAPPC</name>
<keyword evidence="1" id="KW-0812">Transmembrane</keyword>
<dbReference type="GeneID" id="24135706"/>
<feature type="transmembrane region" description="Helical" evidence="1">
    <location>
        <begin position="1530"/>
        <end position="1554"/>
    </location>
</feature>
<evidence type="ECO:0000313" key="2">
    <source>
        <dbReference type="EMBL" id="KDO21070.1"/>
    </source>
</evidence>
<evidence type="ECO:0000313" key="3">
    <source>
        <dbReference type="Proteomes" id="UP000030745"/>
    </source>
</evidence>
<keyword evidence="3" id="KW-1185">Reference proteome</keyword>
<accession>A0A067BW48</accession>
<proteinExistence type="predicted"/>
<feature type="transmembrane region" description="Helical" evidence="1">
    <location>
        <begin position="688"/>
        <end position="711"/>
    </location>
</feature>
<feature type="transmembrane region" description="Helical" evidence="1">
    <location>
        <begin position="717"/>
        <end position="739"/>
    </location>
</feature>
<evidence type="ECO:0000256" key="1">
    <source>
        <dbReference type="SAM" id="Phobius"/>
    </source>
</evidence>
<feature type="transmembrane region" description="Helical" evidence="1">
    <location>
        <begin position="604"/>
        <end position="627"/>
    </location>
</feature>
<feature type="transmembrane region" description="Helical" evidence="1">
    <location>
        <begin position="1659"/>
        <end position="1681"/>
    </location>
</feature>
<dbReference type="VEuPathDB" id="FungiDB:SPRG_13863"/>
<dbReference type="Proteomes" id="UP000030745">
    <property type="component" value="Unassembled WGS sequence"/>
</dbReference>
<organism evidence="2 3">
    <name type="scientific">Saprolegnia parasitica (strain CBS 223.65)</name>
    <dbReference type="NCBI Taxonomy" id="695850"/>
    <lineage>
        <taxon>Eukaryota</taxon>
        <taxon>Sar</taxon>
        <taxon>Stramenopiles</taxon>
        <taxon>Oomycota</taxon>
        <taxon>Saprolegniomycetes</taxon>
        <taxon>Saprolegniales</taxon>
        <taxon>Saprolegniaceae</taxon>
        <taxon>Saprolegnia</taxon>
    </lineage>
</organism>
<keyword evidence="1" id="KW-1133">Transmembrane helix</keyword>
<dbReference type="OMA" id="SIEAWAN"/>
<keyword evidence="1" id="KW-0472">Membrane</keyword>
<dbReference type="RefSeq" id="XP_012208249.1">
    <property type="nucleotide sequence ID" value="XM_012352859.1"/>
</dbReference>
<feature type="transmembrane region" description="Helical" evidence="1">
    <location>
        <begin position="1491"/>
        <end position="1510"/>
    </location>
</feature>
<reference evidence="2 3" key="1">
    <citation type="journal article" date="2013" name="PLoS Genet.">
        <title>Distinctive expansion of potential virulence genes in the genome of the oomycete fish pathogen Saprolegnia parasitica.</title>
        <authorList>
            <person name="Jiang R.H."/>
            <person name="de Bruijn I."/>
            <person name="Haas B.J."/>
            <person name="Belmonte R."/>
            <person name="Lobach L."/>
            <person name="Christie J."/>
            <person name="van den Ackerveken G."/>
            <person name="Bottin A."/>
            <person name="Bulone V."/>
            <person name="Diaz-Moreno S.M."/>
            <person name="Dumas B."/>
            <person name="Fan L."/>
            <person name="Gaulin E."/>
            <person name="Govers F."/>
            <person name="Grenville-Briggs L.J."/>
            <person name="Horner N.R."/>
            <person name="Levin J.Z."/>
            <person name="Mammella M."/>
            <person name="Meijer H.J."/>
            <person name="Morris P."/>
            <person name="Nusbaum C."/>
            <person name="Oome S."/>
            <person name="Phillips A.J."/>
            <person name="van Rooyen D."/>
            <person name="Rzeszutek E."/>
            <person name="Saraiva M."/>
            <person name="Secombes C.J."/>
            <person name="Seidl M.F."/>
            <person name="Snel B."/>
            <person name="Stassen J.H."/>
            <person name="Sykes S."/>
            <person name="Tripathy S."/>
            <person name="van den Berg H."/>
            <person name="Vega-Arreguin J.C."/>
            <person name="Wawra S."/>
            <person name="Young S.K."/>
            <person name="Zeng Q."/>
            <person name="Dieguez-Uribeondo J."/>
            <person name="Russ C."/>
            <person name="Tyler B.M."/>
            <person name="van West P."/>
        </authorList>
    </citation>
    <scope>NUCLEOTIDE SEQUENCE [LARGE SCALE GENOMIC DNA]</scope>
    <source>
        <strain evidence="2 3">CBS 223.65</strain>
    </source>
</reference>
<protein>
    <submittedName>
        <fullName evidence="2">Uncharacterized protein</fullName>
    </submittedName>
</protein>
<gene>
    <name evidence="2" type="ORF">SPRG_13863</name>
</gene>
<dbReference type="EMBL" id="KK583296">
    <property type="protein sequence ID" value="KDO21070.1"/>
    <property type="molecule type" value="Genomic_DNA"/>
</dbReference>
<dbReference type="KEGG" id="spar:SPRG_13863"/>
<dbReference type="OrthoDB" id="71586at2759"/>
<feature type="transmembrane region" description="Helical" evidence="1">
    <location>
        <begin position="34"/>
        <end position="54"/>
    </location>
</feature>